<proteinExistence type="predicted"/>
<name>X1Q0E2_9ZZZZ</name>
<sequence>MADKGLSEFWTPTLEAKFNLYLNGPNMRGPNSFPARHVILSLRDALKYDSQTREGQRAQDAARLRIATATDDELREIAEIEHFIKDDGSIEQNLLELKESQAQTWLQRR</sequence>
<gene>
    <name evidence="1" type="ORF">S12H4_05011</name>
</gene>
<dbReference type="AlphaFoldDB" id="X1Q0E2"/>
<organism evidence="1">
    <name type="scientific">marine sediment metagenome</name>
    <dbReference type="NCBI Taxonomy" id="412755"/>
    <lineage>
        <taxon>unclassified sequences</taxon>
        <taxon>metagenomes</taxon>
        <taxon>ecological metagenomes</taxon>
    </lineage>
</organism>
<dbReference type="EMBL" id="BARW01001613">
    <property type="protein sequence ID" value="GAI61678.1"/>
    <property type="molecule type" value="Genomic_DNA"/>
</dbReference>
<accession>X1Q0E2</accession>
<reference evidence="1" key="1">
    <citation type="journal article" date="2014" name="Front. Microbiol.">
        <title>High frequency of phylogenetically diverse reductive dehalogenase-homologous genes in deep subseafloor sedimentary metagenomes.</title>
        <authorList>
            <person name="Kawai M."/>
            <person name="Futagami T."/>
            <person name="Toyoda A."/>
            <person name="Takaki Y."/>
            <person name="Nishi S."/>
            <person name="Hori S."/>
            <person name="Arai W."/>
            <person name="Tsubouchi T."/>
            <person name="Morono Y."/>
            <person name="Uchiyama I."/>
            <person name="Ito T."/>
            <person name="Fujiyama A."/>
            <person name="Inagaki F."/>
            <person name="Takami H."/>
        </authorList>
    </citation>
    <scope>NUCLEOTIDE SEQUENCE</scope>
    <source>
        <strain evidence="1">Expedition CK06-06</strain>
    </source>
</reference>
<evidence type="ECO:0000313" key="1">
    <source>
        <dbReference type="EMBL" id="GAI61678.1"/>
    </source>
</evidence>
<comment type="caution">
    <text evidence="1">The sequence shown here is derived from an EMBL/GenBank/DDBJ whole genome shotgun (WGS) entry which is preliminary data.</text>
</comment>
<protein>
    <submittedName>
        <fullName evidence="1">Uncharacterized protein</fullName>
    </submittedName>
</protein>